<dbReference type="Proteomes" id="UP001161160">
    <property type="component" value="Unassembled WGS sequence"/>
</dbReference>
<dbReference type="Pfam" id="PF22640">
    <property type="entry name" value="ManC_GMP_beta-helix"/>
    <property type="match status" value="1"/>
</dbReference>
<dbReference type="Pfam" id="PF00483">
    <property type="entry name" value="NTP_transferase"/>
    <property type="match status" value="1"/>
</dbReference>
<dbReference type="InterPro" id="IPR051161">
    <property type="entry name" value="Mannose-6P_isomerase_type2"/>
</dbReference>
<evidence type="ECO:0000256" key="2">
    <source>
        <dbReference type="ARBA" id="ARBA00012387"/>
    </source>
</evidence>
<keyword evidence="3 12" id="KW-0808">Transferase</keyword>
<reference evidence="12" key="1">
    <citation type="submission" date="2023-04" db="EMBL/GenBank/DDBJ databases">
        <title>Genome Encyclopedia of Bacteria and Archaea VI: Functional Genomics of Type Strains.</title>
        <authorList>
            <person name="Whitman W."/>
        </authorList>
    </citation>
    <scope>NUCLEOTIDE SEQUENCE</scope>
    <source>
        <strain evidence="12">Enz.4-51</strain>
    </source>
</reference>
<dbReference type="AlphaFoldDB" id="A0AA43MBX2"/>
<name>A0AA43MBX2_9BURK</name>
<evidence type="ECO:0000259" key="9">
    <source>
        <dbReference type="Pfam" id="PF00483"/>
    </source>
</evidence>
<evidence type="ECO:0000256" key="4">
    <source>
        <dbReference type="ARBA" id="ARBA00022695"/>
    </source>
</evidence>
<dbReference type="EC" id="2.7.7.13" evidence="2"/>
<dbReference type="Gene3D" id="3.90.550.10">
    <property type="entry name" value="Spore Coat Polysaccharide Biosynthesis Protein SpsA, Chain A"/>
    <property type="match status" value="1"/>
</dbReference>
<evidence type="ECO:0000256" key="5">
    <source>
        <dbReference type="ARBA" id="ARBA00022741"/>
    </source>
</evidence>
<evidence type="ECO:0000256" key="1">
    <source>
        <dbReference type="ARBA" id="ARBA00006115"/>
    </source>
</evidence>
<dbReference type="InterPro" id="IPR014710">
    <property type="entry name" value="RmlC-like_jellyroll"/>
</dbReference>
<comment type="catalytic activity">
    <reaction evidence="7">
        <text>alpha-D-mannose 1-phosphate + GTP + H(+) = GDP-alpha-D-mannose + diphosphate</text>
        <dbReference type="Rhea" id="RHEA:15229"/>
        <dbReference type="ChEBI" id="CHEBI:15378"/>
        <dbReference type="ChEBI" id="CHEBI:33019"/>
        <dbReference type="ChEBI" id="CHEBI:37565"/>
        <dbReference type="ChEBI" id="CHEBI:57527"/>
        <dbReference type="ChEBI" id="CHEBI:58409"/>
        <dbReference type="EC" id="2.7.7.13"/>
    </reaction>
</comment>
<feature type="domain" description="Nucleotidyl transferase" evidence="9">
    <location>
        <begin position="10"/>
        <end position="324"/>
    </location>
</feature>
<dbReference type="CDD" id="cd02213">
    <property type="entry name" value="cupin_PMI_typeII_C"/>
    <property type="match status" value="1"/>
</dbReference>
<dbReference type="Gene3D" id="2.60.120.10">
    <property type="entry name" value="Jelly Rolls"/>
    <property type="match status" value="1"/>
</dbReference>
<dbReference type="InterPro" id="IPR001538">
    <property type="entry name" value="Man6P_isomerase-2_C"/>
</dbReference>
<feature type="domain" description="Mannose-6-phosphate isomerase type II C-terminal" evidence="10">
    <location>
        <begin position="389"/>
        <end position="503"/>
    </location>
</feature>
<organism evidence="12 13">
    <name type="scientific">Polynucleobacter sphagniphilus</name>
    <dbReference type="NCBI Taxonomy" id="1743169"/>
    <lineage>
        <taxon>Bacteria</taxon>
        <taxon>Pseudomonadati</taxon>
        <taxon>Pseudomonadota</taxon>
        <taxon>Betaproteobacteria</taxon>
        <taxon>Burkholderiales</taxon>
        <taxon>Burkholderiaceae</taxon>
        <taxon>Polynucleobacter</taxon>
    </lineage>
</organism>
<dbReference type="InterPro" id="IPR011051">
    <property type="entry name" value="RmlC_Cupin_sf"/>
</dbReference>
<keyword evidence="12" id="KW-0413">Isomerase</keyword>
<dbReference type="InterPro" id="IPR054566">
    <property type="entry name" value="ManC/GMP-like_b-helix"/>
</dbReference>
<proteinExistence type="inferred from homology"/>
<evidence type="ECO:0000256" key="8">
    <source>
        <dbReference type="RuleBase" id="RU004190"/>
    </source>
</evidence>
<dbReference type="GO" id="GO:0005525">
    <property type="term" value="F:GTP binding"/>
    <property type="evidence" value="ECO:0007669"/>
    <property type="project" value="UniProtKB-KW"/>
</dbReference>
<dbReference type="SUPFAM" id="SSF53448">
    <property type="entry name" value="Nucleotide-diphospho-sugar transferases"/>
    <property type="match status" value="1"/>
</dbReference>
<dbReference type="PANTHER" id="PTHR46390:SF1">
    <property type="entry name" value="MANNOSE-1-PHOSPHATE GUANYLYLTRANSFERASE"/>
    <property type="match status" value="1"/>
</dbReference>
<evidence type="ECO:0000256" key="6">
    <source>
        <dbReference type="ARBA" id="ARBA00023134"/>
    </source>
</evidence>
<comment type="caution">
    <text evidence="12">The sequence shown here is derived from an EMBL/GenBank/DDBJ whole genome shotgun (WGS) entry which is preliminary data.</text>
</comment>
<evidence type="ECO:0000313" key="13">
    <source>
        <dbReference type="Proteomes" id="UP001161160"/>
    </source>
</evidence>
<dbReference type="InterPro" id="IPR029044">
    <property type="entry name" value="Nucleotide-diphossugar_trans"/>
</dbReference>
<dbReference type="Pfam" id="PF01050">
    <property type="entry name" value="MannoseP_isomer"/>
    <property type="match status" value="1"/>
</dbReference>
<dbReference type="NCBIfam" id="TIGR01479">
    <property type="entry name" value="GMP_PMI"/>
    <property type="match status" value="1"/>
</dbReference>
<dbReference type="EMBL" id="JARXYA010000012">
    <property type="protein sequence ID" value="MDH6504734.1"/>
    <property type="molecule type" value="Genomic_DNA"/>
</dbReference>
<evidence type="ECO:0000256" key="7">
    <source>
        <dbReference type="ARBA" id="ARBA00047343"/>
    </source>
</evidence>
<dbReference type="InterPro" id="IPR049577">
    <property type="entry name" value="GMPP_N"/>
</dbReference>
<dbReference type="InterPro" id="IPR006375">
    <property type="entry name" value="Man1P_GuaTrfase/Man6P_Isoase"/>
</dbReference>
<gene>
    <name evidence="12" type="ORF">M2127_002063</name>
</gene>
<accession>A0AA43MBX2</accession>
<dbReference type="SUPFAM" id="SSF51182">
    <property type="entry name" value="RmlC-like cupins"/>
    <property type="match status" value="1"/>
</dbReference>
<keyword evidence="13" id="KW-1185">Reference proteome</keyword>
<dbReference type="FunFam" id="2.60.120.10:FF:000032">
    <property type="entry name" value="Mannose-1-phosphate guanylyltransferase/mannose-6-phosphate isomerase"/>
    <property type="match status" value="1"/>
</dbReference>
<feature type="domain" description="MannoseP isomerase/GMP-like beta-helix" evidence="11">
    <location>
        <begin position="332"/>
        <end position="385"/>
    </location>
</feature>
<dbReference type="GO" id="GO:0016853">
    <property type="term" value="F:isomerase activity"/>
    <property type="evidence" value="ECO:0007669"/>
    <property type="project" value="UniProtKB-KW"/>
</dbReference>
<dbReference type="GO" id="GO:0004475">
    <property type="term" value="F:mannose-1-phosphate guanylyltransferase (GTP) activity"/>
    <property type="evidence" value="ECO:0007669"/>
    <property type="project" value="UniProtKB-EC"/>
</dbReference>
<evidence type="ECO:0000313" key="12">
    <source>
        <dbReference type="EMBL" id="MDH6504734.1"/>
    </source>
</evidence>
<dbReference type="GO" id="GO:0009298">
    <property type="term" value="P:GDP-mannose biosynthetic process"/>
    <property type="evidence" value="ECO:0007669"/>
    <property type="project" value="TreeGrafter"/>
</dbReference>
<evidence type="ECO:0000259" key="10">
    <source>
        <dbReference type="Pfam" id="PF01050"/>
    </source>
</evidence>
<comment type="similarity">
    <text evidence="1 8">Belongs to the mannose-6-phosphate isomerase type 2 family.</text>
</comment>
<dbReference type="CDD" id="cd02509">
    <property type="entry name" value="GDP-M1P_Guanylyltransferase"/>
    <property type="match status" value="1"/>
</dbReference>
<dbReference type="InterPro" id="IPR005835">
    <property type="entry name" value="NTP_transferase_dom"/>
</dbReference>
<dbReference type="GO" id="GO:0000271">
    <property type="term" value="P:polysaccharide biosynthetic process"/>
    <property type="evidence" value="ECO:0007669"/>
    <property type="project" value="InterPro"/>
</dbReference>
<evidence type="ECO:0000256" key="3">
    <source>
        <dbReference type="ARBA" id="ARBA00022679"/>
    </source>
</evidence>
<protein>
    <recommendedName>
        <fullName evidence="2">mannose-1-phosphate guanylyltransferase</fullName>
        <ecNumber evidence="2">2.7.7.13</ecNumber>
    </recommendedName>
</protein>
<sequence>MSTTVNQVIPVILCGGSGTRLWPLSRSGFPKQFLVLSGDDSGQSLFQQAIQRVNAIGEGVTNLQLGSTLIVTNEEHRFLALDQLRELKGIKATLLLEPVGRNTAPALTLAAFQAQVPRDGGNPMEHDPILVITPADQTVQNQASFVKALQDCIAVVEADKSKQTIAILGITPTSPETGYGYIKRQGAIGIHHEFVVEKFVEKPDVKKAQSYLKDGDYLWNSGMFVMRASTWLIALKEFRSDIFGATETAWISRTEDLAGDVAFIRPDKEIFKTIPSESIDYAVIEKCPSSNAAQKFTIKMVELNAGWNDLGAWDAVWQVGKQDENGNVTTGDAIASNSKNSLIHSSGRLVSAVGVENLIIVETADAVLVADRKNSQDVKHIVSQLEAQKREEKNLHRKVARPWGWYDSVDEGERFKVKRIQVKPGASLSLQMHHHRAEHWIVVKGVAEITNGDQVITLTENQSTYIPQGQTHRLANPGKEPLEIIEVQSGGYLGEDDIVRFEDTYGRS</sequence>
<keyword evidence="4 12" id="KW-0548">Nucleotidyltransferase</keyword>
<keyword evidence="5" id="KW-0547">Nucleotide-binding</keyword>
<evidence type="ECO:0000259" key="11">
    <source>
        <dbReference type="Pfam" id="PF22640"/>
    </source>
</evidence>
<keyword evidence="6" id="KW-0342">GTP-binding</keyword>
<dbReference type="PANTHER" id="PTHR46390">
    <property type="entry name" value="MANNOSE-1-PHOSPHATE GUANYLYLTRANSFERASE"/>
    <property type="match status" value="1"/>
</dbReference>
<dbReference type="RefSeq" id="WP_280756984.1">
    <property type="nucleotide sequence ID" value="NZ_JARXXW010000014.1"/>
</dbReference>